<protein>
    <submittedName>
        <fullName evidence="2">Uncharacterized protein</fullName>
    </submittedName>
</protein>
<evidence type="ECO:0000256" key="1">
    <source>
        <dbReference type="SAM" id="MobiDB-lite"/>
    </source>
</evidence>
<feature type="region of interest" description="Disordered" evidence="1">
    <location>
        <begin position="1"/>
        <end position="109"/>
    </location>
</feature>
<name>A0A9P8KA03_AURME</name>
<organism evidence="2 3">
    <name type="scientific">Aureobasidium melanogenum</name>
    <name type="common">Aureobasidium pullulans var. melanogenum</name>
    <dbReference type="NCBI Taxonomy" id="46634"/>
    <lineage>
        <taxon>Eukaryota</taxon>
        <taxon>Fungi</taxon>
        <taxon>Dikarya</taxon>
        <taxon>Ascomycota</taxon>
        <taxon>Pezizomycotina</taxon>
        <taxon>Dothideomycetes</taxon>
        <taxon>Dothideomycetidae</taxon>
        <taxon>Dothideales</taxon>
        <taxon>Saccotheciaceae</taxon>
        <taxon>Aureobasidium</taxon>
    </lineage>
</organism>
<reference evidence="2" key="1">
    <citation type="journal article" date="2021" name="J Fungi (Basel)">
        <title>Virulence traits and population genomics of the black yeast Aureobasidium melanogenum.</title>
        <authorList>
            <person name="Cernosa A."/>
            <person name="Sun X."/>
            <person name="Gostincar C."/>
            <person name="Fang C."/>
            <person name="Gunde-Cimerman N."/>
            <person name="Song Z."/>
        </authorList>
    </citation>
    <scope>NUCLEOTIDE SEQUENCE</scope>
    <source>
        <strain evidence="2">EXF-8016</strain>
    </source>
</reference>
<reference evidence="2" key="2">
    <citation type="submission" date="2021-08" db="EMBL/GenBank/DDBJ databases">
        <authorList>
            <person name="Gostincar C."/>
            <person name="Sun X."/>
            <person name="Song Z."/>
            <person name="Gunde-Cimerman N."/>
        </authorList>
    </citation>
    <scope>NUCLEOTIDE SEQUENCE</scope>
    <source>
        <strain evidence="2">EXF-8016</strain>
    </source>
</reference>
<dbReference type="EMBL" id="JAHFYH010000018">
    <property type="protein sequence ID" value="KAH0224558.1"/>
    <property type="molecule type" value="Genomic_DNA"/>
</dbReference>
<accession>A0A9P8KA03</accession>
<dbReference type="Proteomes" id="UP000767238">
    <property type="component" value="Unassembled WGS sequence"/>
</dbReference>
<feature type="compositionally biased region" description="Low complexity" evidence="1">
    <location>
        <begin position="7"/>
        <end position="24"/>
    </location>
</feature>
<proteinExistence type="predicted"/>
<feature type="non-terminal residue" evidence="2">
    <location>
        <position position="307"/>
    </location>
</feature>
<evidence type="ECO:0000313" key="3">
    <source>
        <dbReference type="Proteomes" id="UP000767238"/>
    </source>
</evidence>
<dbReference type="OrthoDB" id="3944891at2759"/>
<comment type="caution">
    <text evidence="2">The sequence shown here is derived from an EMBL/GenBank/DDBJ whole genome shotgun (WGS) entry which is preliminary data.</text>
</comment>
<evidence type="ECO:0000313" key="2">
    <source>
        <dbReference type="EMBL" id="KAH0224558.1"/>
    </source>
</evidence>
<sequence>MPPETPTSNSFRARSTSTSARTATCQVSGPTLDMNGLDASDPQGQPTTSSRKRQRFESQASKSDGSRKRLKVNFNRRSTQHTPEDRSNLEDNGDHNIDREKPESEDLETKSYLELKRMYAKAELRDQYGDTLLPAIYKARFKHSSLELLQSIDRSKVPDQFHAILDDTIEHKTQTAALEALDDHMSELWGAEWDQLYDSFKDKPFNELRAMFNHPTTKNQSPSYKRILRDAAWTAKLKEATFEQLWNMTRDSIPRSCRSIYDRQLRLKDFAFDLSEVDLSDDALSDVDLGDFDLDDFDVEPESAQLQ</sequence>
<dbReference type="AlphaFoldDB" id="A0A9P8KA03"/>
<feature type="compositionally biased region" description="Basic and acidic residues" evidence="1">
    <location>
        <begin position="82"/>
        <end position="109"/>
    </location>
</feature>
<gene>
    <name evidence="2" type="ORF">KCV03_g3504</name>
</gene>